<accession>W7V1K4</accession>
<dbReference type="PATRIC" id="fig|1341157.4.peg.481"/>
<protein>
    <submittedName>
        <fullName evidence="2">Uncharacterized protein</fullName>
    </submittedName>
</protein>
<sequence>MKRIIAGLIALTAVICSFTGCTDKKGSKDTGSGSTQNTASASENTEGTSTGETDPSVYSSQEEAIKAFIEAFNARDYRRTFDMQMPDDMGDVIKVIVKSQKDHGIETTEEELIKSYQYSLYYGDEDRKIRLDHIISSDPADESELADLKENFGMFGYVRKYIADKGGVDKVDSSELDKEYSAVPKDKIAEYSGITDAYCVVMELENEVTGDMYEGIMYVLGYNGGWKINAQYFRGVEIRARSKTLTNEASMIYKAAMTSLVEMEAEDSLGDTSEGFIIHSDESRDHNVPQGFDTESFRKKLKKYYENENERRWFVEIKDGAAAAAAVWDPETPGFAGIYSGSEDNDGEKRLTGDAYYEEKCRELDG</sequence>
<dbReference type="RefSeq" id="WP_037296891.1">
    <property type="nucleotide sequence ID" value="NZ_ATAX01000008.1"/>
</dbReference>
<dbReference type="EMBL" id="ATAX01000008">
    <property type="protein sequence ID" value="EWM54865.1"/>
    <property type="molecule type" value="Genomic_DNA"/>
</dbReference>
<proteinExistence type="predicted"/>
<evidence type="ECO:0000313" key="2">
    <source>
        <dbReference type="EMBL" id="EWM54865.1"/>
    </source>
</evidence>
<feature type="region of interest" description="Disordered" evidence="1">
    <location>
        <begin position="24"/>
        <end position="57"/>
    </location>
</feature>
<organism evidence="2 3">
    <name type="scientific">Ruminococcus flavefaciens 007c</name>
    <dbReference type="NCBI Taxonomy" id="1341157"/>
    <lineage>
        <taxon>Bacteria</taxon>
        <taxon>Bacillati</taxon>
        <taxon>Bacillota</taxon>
        <taxon>Clostridia</taxon>
        <taxon>Eubacteriales</taxon>
        <taxon>Oscillospiraceae</taxon>
        <taxon>Ruminococcus</taxon>
    </lineage>
</organism>
<dbReference type="PROSITE" id="PS51257">
    <property type="entry name" value="PROKAR_LIPOPROTEIN"/>
    <property type="match status" value="1"/>
</dbReference>
<comment type="caution">
    <text evidence="2">The sequence shown here is derived from an EMBL/GenBank/DDBJ whole genome shotgun (WGS) entry which is preliminary data.</text>
</comment>
<name>W7V1K4_RUMFL</name>
<feature type="compositionally biased region" description="Low complexity" evidence="1">
    <location>
        <begin position="38"/>
        <end position="53"/>
    </location>
</feature>
<evidence type="ECO:0000313" key="3">
    <source>
        <dbReference type="Proteomes" id="UP000019365"/>
    </source>
</evidence>
<keyword evidence="3" id="KW-1185">Reference proteome</keyword>
<gene>
    <name evidence="2" type="ORF">RF007C_11035</name>
</gene>
<dbReference type="Proteomes" id="UP000019365">
    <property type="component" value="Unassembled WGS sequence"/>
</dbReference>
<evidence type="ECO:0000256" key="1">
    <source>
        <dbReference type="SAM" id="MobiDB-lite"/>
    </source>
</evidence>
<reference evidence="2 3" key="1">
    <citation type="journal article" date="2014" name="PLoS ONE">
        <title>Rumen cellulosomics: divergent fiber-degrading strategies revealed by comparative genome-wide analysis of six ruminococcal strains.</title>
        <authorList>
            <person name="Dassa B."/>
            <person name="Borovok I."/>
            <person name="Ruimy-Israeli V."/>
            <person name="Lamed R."/>
            <person name="Flint H.J."/>
            <person name="Duncan S.H."/>
            <person name="Henrissat B."/>
            <person name="Coutinho P."/>
            <person name="Morrison M."/>
            <person name="Mosoni P."/>
            <person name="Yeoman C.J."/>
            <person name="White B.A."/>
            <person name="Bayer E.A."/>
        </authorList>
    </citation>
    <scope>NUCLEOTIDE SEQUENCE [LARGE SCALE GENOMIC DNA]</scope>
    <source>
        <strain evidence="2 3">007c</strain>
    </source>
</reference>
<dbReference type="OrthoDB" id="1820792at2"/>
<dbReference type="AlphaFoldDB" id="W7V1K4"/>